<evidence type="ECO:0000256" key="2">
    <source>
        <dbReference type="ARBA" id="ARBA00012755"/>
    </source>
</evidence>
<evidence type="ECO:0000259" key="5">
    <source>
        <dbReference type="Pfam" id="PF03537"/>
    </source>
</evidence>
<dbReference type="EMBL" id="ML739356">
    <property type="protein sequence ID" value="KAE8349035.1"/>
    <property type="molecule type" value="Genomic_DNA"/>
</dbReference>
<dbReference type="EC" id="3.2.1.22" evidence="2"/>
<feature type="region of interest" description="Disordered" evidence="3">
    <location>
        <begin position="59"/>
        <end position="83"/>
    </location>
</feature>
<dbReference type="SUPFAM" id="SSF51445">
    <property type="entry name" value="(Trans)glycosidases"/>
    <property type="match status" value="1"/>
</dbReference>
<accession>A0A5N6YU63</accession>
<dbReference type="InterPro" id="IPR017853">
    <property type="entry name" value="GH"/>
</dbReference>
<dbReference type="AlphaFoldDB" id="A0A5N6YU63"/>
<keyword evidence="4" id="KW-0812">Transmembrane</keyword>
<evidence type="ECO:0000256" key="4">
    <source>
        <dbReference type="SAM" id="Phobius"/>
    </source>
</evidence>
<evidence type="ECO:0000256" key="3">
    <source>
        <dbReference type="SAM" id="MobiDB-lite"/>
    </source>
</evidence>
<comment type="catalytic activity">
    <reaction evidence="1">
        <text>Hydrolysis of terminal, non-reducing alpha-D-galactose residues in alpha-D-galactosides, including galactose oligosaccharides, galactomannans and galactolipids.</text>
        <dbReference type="EC" id="3.2.1.22"/>
    </reaction>
</comment>
<protein>
    <recommendedName>
        <fullName evidence="2">alpha-galactosidase</fullName>
        <ecNumber evidence="2">3.2.1.22</ecNumber>
    </recommendedName>
</protein>
<proteinExistence type="predicted"/>
<organism evidence="6 7">
    <name type="scientific">Aspergillus coremiiformis</name>
    <dbReference type="NCBI Taxonomy" id="138285"/>
    <lineage>
        <taxon>Eukaryota</taxon>
        <taxon>Fungi</taxon>
        <taxon>Dikarya</taxon>
        <taxon>Ascomycota</taxon>
        <taxon>Pezizomycotina</taxon>
        <taxon>Eurotiomycetes</taxon>
        <taxon>Eurotiomycetidae</taxon>
        <taxon>Eurotiales</taxon>
        <taxon>Aspergillaceae</taxon>
        <taxon>Aspergillus</taxon>
        <taxon>Aspergillus subgen. Circumdati</taxon>
    </lineage>
</organism>
<keyword evidence="4" id="KW-0472">Membrane</keyword>
<keyword evidence="6" id="KW-0378">Hydrolase</keyword>
<dbReference type="Proteomes" id="UP000327118">
    <property type="component" value="Unassembled WGS sequence"/>
</dbReference>
<evidence type="ECO:0000256" key="1">
    <source>
        <dbReference type="ARBA" id="ARBA00001255"/>
    </source>
</evidence>
<evidence type="ECO:0000313" key="6">
    <source>
        <dbReference type="EMBL" id="KAE8349035.1"/>
    </source>
</evidence>
<feature type="transmembrane region" description="Helical" evidence="4">
    <location>
        <begin position="30"/>
        <end position="53"/>
    </location>
</feature>
<dbReference type="GO" id="GO:0004557">
    <property type="term" value="F:alpha-galactosidase activity"/>
    <property type="evidence" value="ECO:0007669"/>
    <property type="project" value="UniProtKB-EC"/>
</dbReference>
<sequence length="330" mass="35867">MTAAQEEMMLKGNAQAATGWKAWSVKKRMFLIGSVLLVIALGIGLGVGLGVGLNQGGGGGGGGGGGEGDDGGEVPPTSGGGVTTAKWQPAVATKWQIELLYALNDTSVDADIYDIDLFNNEKSVIDNLHSQNRKVICYFSAGSYENWRPDKDQFKDSDLGKTMDGWPDEKWLNLNSENVRKIMTSRLDMAAKKNCDGVDPDNVDGYDNDNGLDLKKADSINFMLWLANEAHARNMSIGLKNAGAIIPAVIDNMQWSVNEQCAQFQECDTYAAFIDKNKPVFHIEYPKGDETNNNVMVASSEVNKACDFSGSPKFSTVIKNMNLDNWIQTC</sequence>
<name>A0A5N6YU63_9EURO</name>
<dbReference type="PANTHER" id="PTHR35273">
    <property type="entry name" value="ALPHA-1,4 POLYGALACTOSAMINIDASE, PUTATIVE (AFU_ORTHOLOGUE AFUA_3G07890)-RELATED"/>
    <property type="match status" value="1"/>
</dbReference>
<dbReference type="InterPro" id="IPR004352">
    <property type="entry name" value="GH114_TIM-barrel"/>
</dbReference>
<keyword evidence="4" id="KW-1133">Transmembrane helix</keyword>
<dbReference type="Pfam" id="PF03537">
    <property type="entry name" value="Glyco_hydro_114"/>
    <property type="match status" value="1"/>
</dbReference>
<dbReference type="InterPro" id="IPR013785">
    <property type="entry name" value="Aldolase_TIM"/>
</dbReference>
<dbReference type="Gene3D" id="3.20.20.70">
    <property type="entry name" value="Aldolase class I"/>
    <property type="match status" value="1"/>
</dbReference>
<keyword evidence="7" id="KW-1185">Reference proteome</keyword>
<dbReference type="PANTHER" id="PTHR35273:SF2">
    <property type="entry name" value="ALPHA-GALACTOSIDASE"/>
    <property type="match status" value="1"/>
</dbReference>
<reference evidence="7" key="1">
    <citation type="submission" date="2019-04" db="EMBL/GenBank/DDBJ databases">
        <title>Friends and foes A comparative genomics studyof 23 Aspergillus species from section Flavi.</title>
        <authorList>
            <consortium name="DOE Joint Genome Institute"/>
            <person name="Kjaerbolling I."/>
            <person name="Vesth T."/>
            <person name="Frisvad J.C."/>
            <person name="Nybo J.L."/>
            <person name="Theobald S."/>
            <person name="Kildgaard S."/>
            <person name="Isbrandt T."/>
            <person name="Kuo A."/>
            <person name="Sato A."/>
            <person name="Lyhne E.K."/>
            <person name="Kogle M.E."/>
            <person name="Wiebenga A."/>
            <person name="Kun R.S."/>
            <person name="Lubbers R.J."/>
            <person name="Makela M.R."/>
            <person name="Barry K."/>
            <person name="Chovatia M."/>
            <person name="Clum A."/>
            <person name="Daum C."/>
            <person name="Haridas S."/>
            <person name="He G."/>
            <person name="LaButti K."/>
            <person name="Lipzen A."/>
            <person name="Mondo S."/>
            <person name="Riley R."/>
            <person name="Salamov A."/>
            <person name="Simmons B.A."/>
            <person name="Magnuson J.K."/>
            <person name="Henrissat B."/>
            <person name="Mortensen U.H."/>
            <person name="Larsen T.O."/>
            <person name="Devries R.P."/>
            <person name="Grigoriev I.V."/>
            <person name="Machida M."/>
            <person name="Baker S.E."/>
            <person name="Andersen M.R."/>
        </authorList>
    </citation>
    <scope>NUCLEOTIDE SEQUENCE [LARGE SCALE GENOMIC DNA]</scope>
    <source>
        <strain evidence="7">CBS 553.77</strain>
    </source>
</reference>
<gene>
    <name evidence="6" type="ORF">BDV28DRAFT_70760</name>
</gene>
<feature type="domain" description="Glycoside-hydrolase family GH114 TIM-barrel" evidence="5">
    <location>
        <begin position="94"/>
        <end position="326"/>
    </location>
</feature>
<dbReference type="OrthoDB" id="2108802at2759"/>
<evidence type="ECO:0000313" key="7">
    <source>
        <dbReference type="Proteomes" id="UP000327118"/>
    </source>
</evidence>